<evidence type="ECO:0000313" key="12">
    <source>
        <dbReference type="EMBL" id="OEE63774.1"/>
    </source>
</evidence>
<comment type="subcellular location">
    <subcellularLocation>
        <location evidence="1">Cytoplasm</location>
    </subcellularLocation>
</comment>
<dbReference type="NCBIfam" id="TIGR02249">
    <property type="entry name" value="integrase_gron"/>
    <property type="match status" value="1"/>
</dbReference>
<dbReference type="AlphaFoldDB" id="A0A1E5CE16"/>
<dbReference type="InterPro" id="IPR004107">
    <property type="entry name" value="Integrase_SAM-like_N"/>
</dbReference>
<keyword evidence="13" id="KW-1185">Reference proteome</keyword>
<comment type="caution">
    <text evidence="12">The sequence shown here is derived from an EMBL/GenBank/DDBJ whole genome shotgun (WGS) entry which is preliminary data.</text>
</comment>
<dbReference type="Proteomes" id="UP000095039">
    <property type="component" value="Unassembled WGS sequence"/>
</dbReference>
<keyword evidence="3" id="KW-0963">Cytoplasm</keyword>
<dbReference type="FunFam" id="1.10.443.10:FF:000007">
    <property type="entry name" value="Tyrosine recombinase XerC"/>
    <property type="match status" value="1"/>
</dbReference>
<accession>A0A1E5CE16</accession>
<evidence type="ECO:0000256" key="4">
    <source>
        <dbReference type="ARBA" id="ARBA00022908"/>
    </source>
</evidence>
<dbReference type="InterPro" id="IPR002104">
    <property type="entry name" value="Integrase_catalytic"/>
</dbReference>
<dbReference type="GO" id="GO:0006310">
    <property type="term" value="P:DNA recombination"/>
    <property type="evidence" value="ECO:0007669"/>
    <property type="project" value="UniProtKB-KW"/>
</dbReference>
<evidence type="ECO:0000256" key="5">
    <source>
        <dbReference type="ARBA" id="ARBA00023125"/>
    </source>
</evidence>
<keyword evidence="6" id="KW-0233">DNA recombination</keyword>
<dbReference type="GO" id="GO:0003677">
    <property type="term" value="F:DNA binding"/>
    <property type="evidence" value="ECO:0007669"/>
    <property type="project" value="UniProtKB-UniRule"/>
</dbReference>
<comment type="function">
    <text evidence="7">Site-specific tyrosine recombinase, which acts by catalyzing the cutting and rejoining of the recombining DNA molecules. The XerC-XerD complex is essential to convert dimers of the bacterial chromosome into monomers to permit their segregation at cell division. It also contributes to the segregational stability of plasmids.</text>
</comment>
<dbReference type="InterPro" id="IPR010998">
    <property type="entry name" value="Integrase_recombinase_N"/>
</dbReference>
<dbReference type="Pfam" id="PF13495">
    <property type="entry name" value="Phage_int_SAM_4"/>
    <property type="match status" value="1"/>
</dbReference>
<evidence type="ECO:0000259" key="10">
    <source>
        <dbReference type="PROSITE" id="PS51898"/>
    </source>
</evidence>
<evidence type="ECO:0000256" key="2">
    <source>
        <dbReference type="ARBA" id="ARBA00008857"/>
    </source>
</evidence>
<comment type="subunit">
    <text evidence="8">Forms a cyclic heterotetrameric complex composed of two molecules of XerC and two molecules of XerD.</text>
</comment>
<dbReference type="InterPro" id="IPR011010">
    <property type="entry name" value="DNA_brk_join_enz"/>
</dbReference>
<protein>
    <submittedName>
        <fullName evidence="12">Integrase</fullName>
    </submittedName>
</protein>
<dbReference type="EMBL" id="AJWN02000014">
    <property type="protein sequence ID" value="OEE63774.1"/>
    <property type="molecule type" value="Genomic_DNA"/>
</dbReference>
<keyword evidence="4" id="KW-0229">DNA integration</keyword>
<dbReference type="GO" id="GO:0005737">
    <property type="term" value="C:cytoplasm"/>
    <property type="evidence" value="ECO:0007669"/>
    <property type="project" value="UniProtKB-SubCell"/>
</dbReference>
<evidence type="ECO:0000259" key="11">
    <source>
        <dbReference type="PROSITE" id="PS51900"/>
    </source>
</evidence>
<evidence type="ECO:0000256" key="3">
    <source>
        <dbReference type="ARBA" id="ARBA00022490"/>
    </source>
</evidence>
<name>A0A1E5CE16_9GAMM</name>
<comment type="similarity">
    <text evidence="2">Belongs to the 'phage' integrase family.</text>
</comment>
<reference evidence="12 13" key="1">
    <citation type="journal article" date="2012" name="Science">
        <title>Ecological populations of bacteria act as socially cohesive units of antibiotic production and resistance.</title>
        <authorList>
            <person name="Cordero O.X."/>
            <person name="Wildschutte H."/>
            <person name="Kirkup B."/>
            <person name="Proehl S."/>
            <person name="Ngo L."/>
            <person name="Hussain F."/>
            <person name="Le Roux F."/>
            <person name="Mincer T."/>
            <person name="Polz M.F."/>
        </authorList>
    </citation>
    <scope>NUCLEOTIDE SEQUENCE [LARGE SCALE GENOMIC DNA]</scope>
    <source>
        <strain evidence="12 13">FF-454</strain>
    </source>
</reference>
<dbReference type="InterPro" id="IPR044068">
    <property type="entry name" value="CB"/>
</dbReference>
<evidence type="ECO:0000256" key="1">
    <source>
        <dbReference type="ARBA" id="ARBA00004496"/>
    </source>
</evidence>
<feature type="domain" description="Core-binding (CB)" evidence="11">
    <location>
        <begin position="1"/>
        <end position="83"/>
    </location>
</feature>
<dbReference type="PROSITE" id="PS51898">
    <property type="entry name" value="TYR_RECOMBINASE"/>
    <property type="match status" value="1"/>
</dbReference>
<evidence type="ECO:0000256" key="7">
    <source>
        <dbReference type="ARBA" id="ARBA00037721"/>
    </source>
</evidence>
<dbReference type="RefSeq" id="WP_029486120.1">
    <property type="nucleotide sequence ID" value="NZ_AJWN02000014.1"/>
</dbReference>
<dbReference type="InterPro" id="IPR050090">
    <property type="entry name" value="Tyrosine_recombinase_XerCD"/>
</dbReference>
<dbReference type="Gene3D" id="1.10.443.10">
    <property type="entry name" value="Intergrase catalytic core"/>
    <property type="match status" value="1"/>
</dbReference>
<sequence length="320" mass="36862">MTSPFLQMISEKMYVQRYAKRTIQAYLHWISTYIRFHQMRHPSTMGDKEVEEFLNDLVNKKDVAANTQALALNALAFLYKEILDSPLSLKLNFVSSQKKQKLPEVLTHSEIKRFLDCCPPTHHLACSLMYGSGLRLMEAVRLRVKDVDFDFRCIKVIDGKGGKNRVVTLAPELFNALRAQIQHVDYVLNLDNNNPRFSGVWMPHRLREKYQTQSRALPWQYLFPSQNLSEDPESGLVRRHHIDEKQVQRAVRTTTKLADIKKHVTPHTLRHSFATHLLQSGADIRTVQAQLGHSDVRTTQIYTHILQNGAQGVTSPLSRI</sequence>
<dbReference type="InterPro" id="IPR011946">
    <property type="entry name" value="Integrase_integron-type"/>
</dbReference>
<dbReference type="SUPFAM" id="SSF56349">
    <property type="entry name" value="DNA breaking-rejoining enzymes"/>
    <property type="match status" value="1"/>
</dbReference>
<gene>
    <name evidence="12" type="ORF">A1OK_18350</name>
</gene>
<dbReference type="PANTHER" id="PTHR30349:SF64">
    <property type="entry name" value="PROPHAGE INTEGRASE INTD-RELATED"/>
    <property type="match status" value="1"/>
</dbReference>
<dbReference type="Gene3D" id="1.10.150.130">
    <property type="match status" value="1"/>
</dbReference>
<dbReference type="PROSITE" id="PS51900">
    <property type="entry name" value="CB"/>
    <property type="match status" value="1"/>
</dbReference>
<evidence type="ECO:0000256" key="6">
    <source>
        <dbReference type="ARBA" id="ARBA00023172"/>
    </source>
</evidence>
<feature type="domain" description="Tyr recombinase" evidence="10">
    <location>
        <begin position="101"/>
        <end position="315"/>
    </location>
</feature>
<organism evidence="12 13">
    <name type="scientific">Enterovibrio norvegicus FF-454</name>
    <dbReference type="NCBI Taxonomy" id="1185651"/>
    <lineage>
        <taxon>Bacteria</taxon>
        <taxon>Pseudomonadati</taxon>
        <taxon>Pseudomonadota</taxon>
        <taxon>Gammaproteobacteria</taxon>
        <taxon>Vibrionales</taxon>
        <taxon>Vibrionaceae</taxon>
        <taxon>Enterovibrio</taxon>
    </lineage>
</organism>
<evidence type="ECO:0000256" key="8">
    <source>
        <dbReference type="ARBA" id="ARBA00038613"/>
    </source>
</evidence>
<dbReference type="PANTHER" id="PTHR30349">
    <property type="entry name" value="PHAGE INTEGRASE-RELATED"/>
    <property type="match status" value="1"/>
</dbReference>
<proteinExistence type="inferred from homology"/>
<dbReference type="Pfam" id="PF00589">
    <property type="entry name" value="Phage_integrase"/>
    <property type="match status" value="1"/>
</dbReference>
<dbReference type="InterPro" id="IPR013762">
    <property type="entry name" value="Integrase-like_cat_sf"/>
</dbReference>
<evidence type="ECO:0000313" key="13">
    <source>
        <dbReference type="Proteomes" id="UP000095039"/>
    </source>
</evidence>
<evidence type="ECO:0000256" key="9">
    <source>
        <dbReference type="PROSITE-ProRule" id="PRU01248"/>
    </source>
</evidence>
<dbReference type="GO" id="GO:0015074">
    <property type="term" value="P:DNA integration"/>
    <property type="evidence" value="ECO:0007669"/>
    <property type="project" value="UniProtKB-KW"/>
</dbReference>
<keyword evidence="5 9" id="KW-0238">DNA-binding</keyword>